<evidence type="ECO:0000313" key="3">
    <source>
        <dbReference type="EMBL" id="XDK32617.1"/>
    </source>
</evidence>
<dbReference type="AlphaFoldDB" id="A0AB39HPP6"/>
<reference evidence="3" key="1">
    <citation type="submission" date="2024-07" db="EMBL/GenBank/DDBJ databases">
        <title>Halotolerant mesophilic bacterium Ornithinibacillus sp. 4-3, sp. nov., isolated from soil.</title>
        <authorList>
            <person name="Sidarenka A.V."/>
            <person name="Guliayeva D.E."/>
            <person name="Leanovich S.I."/>
            <person name="Hileuskaya K.S."/>
            <person name="Akhremchuk A.E."/>
            <person name="Sikolenko M.A."/>
            <person name="Valentovich L.N."/>
        </authorList>
    </citation>
    <scope>NUCLEOTIDE SEQUENCE</scope>
    <source>
        <strain evidence="3">4-3</strain>
    </source>
</reference>
<dbReference type="RefSeq" id="WP_368653305.1">
    <property type="nucleotide sequence ID" value="NZ_CP162599.1"/>
</dbReference>
<sequence length="150" mass="16856">MKKITLSRNLSFLRKENNYSQEDLAEKIGVTRQSIAKWESGESLPDIVNCDALATLFDVSLDNLIHYDQKDNGFPIPPKGKHMFNTVPLEKDGYVKLPEDAVNLVMMQEGDTFLVLGDENPKSIGIALVPLEFFTTMTQGILNHTKDSKK</sequence>
<evidence type="ECO:0000256" key="1">
    <source>
        <dbReference type="ARBA" id="ARBA00023125"/>
    </source>
</evidence>
<accession>A0AB39HPP6</accession>
<organism evidence="3">
    <name type="scientific">Ornithinibacillus sp. 4-3</name>
    <dbReference type="NCBI Taxonomy" id="3231488"/>
    <lineage>
        <taxon>Bacteria</taxon>
        <taxon>Bacillati</taxon>
        <taxon>Bacillota</taxon>
        <taxon>Bacilli</taxon>
        <taxon>Bacillales</taxon>
        <taxon>Bacillaceae</taxon>
        <taxon>Ornithinibacillus</taxon>
    </lineage>
</organism>
<name>A0AB39HPP6_9BACI</name>
<protein>
    <submittedName>
        <fullName evidence="3">Helix-turn-helix transcriptional regulator</fullName>
    </submittedName>
</protein>
<dbReference type="CDD" id="cd00093">
    <property type="entry name" value="HTH_XRE"/>
    <property type="match status" value="1"/>
</dbReference>
<feature type="domain" description="HTH cro/C1-type" evidence="2">
    <location>
        <begin position="10"/>
        <end position="64"/>
    </location>
</feature>
<dbReference type="PANTHER" id="PTHR46558">
    <property type="entry name" value="TRACRIPTIONAL REGULATORY PROTEIN-RELATED-RELATED"/>
    <property type="match status" value="1"/>
</dbReference>
<dbReference type="PROSITE" id="PS50943">
    <property type="entry name" value="HTH_CROC1"/>
    <property type="match status" value="1"/>
</dbReference>
<dbReference type="InterPro" id="IPR010982">
    <property type="entry name" value="Lambda_DNA-bd_dom_sf"/>
</dbReference>
<dbReference type="Gene3D" id="1.10.260.40">
    <property type="entry name" value="lambda repressor-like DNA-binding domains"/>
    <property type="match status" value="1"/>
</dbReference>
<proteinExistence type="predicted"/>
<keyword evidence="1" id="KW-0238">DNA-binding</keyword>
<dbReference type="GO" id="GO:0003677">
    <property type="term" value="F:DNA binding"/>
    <property type="evidence" value="ECO:0007669"/>
    <property type="project" value="UniProtKB-KW"/>
</dbReference>
<dbReference type="EMBL" id="CP162599">
    <property type="protein sequence ID" value="XDK32617.1"/>
    <property type="molecule type" value="Genomic_DNA"/>
</dbReference>
<dbReference type="InterPro" id="IPR001387">
    <property type="entry name" value="Cro/C1-type_HTH"/>
</dbReference>
<dbReference type="Pfam" id="PF01381">
    <property type="entry name" value="HTH_3"/>
    <property type="match status" value="1"/>
</dbReference>
<evidence type="ECO:0000259" key="2">
    <source>
        <dbReference type="PROSITE" id="PS50943"/>
    </source>
</evidence>
<dbReference type="PANTHER" id="PTHR46558:SF4">
    <property type="entry name" value="DNA-BIDING PHAGE PROTEIN"/>
    <property type="match status" value="1"/>
</dbReference>
<dbReference type="SUPFAM" id="SSF47413">
    <property type="entry name" value="lambda repressor-like DNA-binding domains"/>
    <property type="match status" value="1"/>
</dbReference>
<dbReference type="SMART" id="SM00530">
    <property type="entry name" value="HTH_XRE"/>
    <property type="match status" value="1"/>
</dbReference>
<gene>
    <name evidence="3" type="ORF">AB4Y30_16665</name>
</gene>